<feature type="compositionally biased region" description="Pro residues" evidence="5">
    <location>
        <begin position="436"/>
        <end position="456"/>
    </location>
</feature>
<keyword evidence="4" id="KW-0804">Transcription</keyword>
<evidence type="ECO:0000256" key="1">
    <source>
        <dbReference type="ARBA" id="ARBA00023015"/>
    </source>
</evidence>
<keyword evidence="1" id="KW-0805">Transcription regulation</keyword>
<organism evidence="7 8">
    <name type="scientific">Streptosporangium longisporum</name>
    <dbReference type="NCBI Taxonomy" id="46187"/>
    <lineage>
        <taxon>Bacteria</taxon>
        <taxon>Bacillati</taxon>
        <taxon>Actinomycetota</taxon>
        <taxon>Actinomycetes</taxon>
        <taxon>Streptosporangiales</taxon>
        <taxon>Streptosporangiaceae</taxon>
        <taxon>Streptosporangium</taxon>
    </lineage>
</organism>
<dbReference type="EMBL" id="BAAAWD010000006">
    <property type="protein sequence ID" value="GAA3002655.1"/>
    <property type="molecule type" value="Genomic_DNA"/>
</dbReference>
<keyword evidence="2" id="KW-0731">Sigma factor</keyword>
<feature type="compositionally biased region" description="Low complexity" evidence="5">
    <location>
        <begin position="604"/>
        <end position="620"/>
    </location>
</feature>
<feature type="region of interest" description="Disordered" evidence="5">
    <location>
        <begin position="353"/>
        <end position="681"/>
    </location>
</feature>
<dbReference type="SUPFAM" id="SSF88946">
    <property type="entry name" value="Sigma2 domain of RNA polymerase sigma factors"/>
    <property type="match status" value="1"/>
</dbReference>
<dbReference type="InterPro" id="IPR007627">
    <property type="entry name" value="RNA_pol_sigma70_r2"/>
</dbReference>
<feature type="compositionally biased region" description="Pro residues" evidence="5">
    <location>
        <begin position="621"/>
        <end position="636"/>
    </location>
</feature>
<evidence type="ECO:0000256" key="5">
    <source>
        <dbReference type="SAM" id="MobiDB-lite"/>
    </source>
</evidence>
<feature type="compositionally biased region" description="Basic residues" evidence="5">
    <location>
        <begin position="466"/>
        <end position="485"/>
    </location>
</feature>
<dbReference type="Pfam" id="PF04542">
    <property type="entry name" value="Sigma70_r2"/>
    <property type="match status" value="1"/>
</dbReference>
<sequence>MIDSVLVEALRAREPGALVALYDAYAEGVYRYCRSMLATPEDAQAAFLGAFVAAEAHVHALSDPRRLEAWLYALARQECVRRVLAEAPGTRAPAPEVTGGDADLRVMAWNATRSLSPGDREVLDLSCRHGFGPLDLGAVLGVGTKAAGALYESARERLRDVVTAEVLVRKGPYDCASRARLLTGFGGELTPEARERVIRHVNRCDTCAPHRVRQVSAAKVFDLLPVDTLPPALRERVMDCFSDPGQVPYRRDVAHRAGPLDDAGFPAGRSPRARRSRVAAGTAVAIAAAAAAVVLVLVQSLADPAGPGVASGGLPAVVEPPSGHRPWEPGRGADLTPGHADEASAVELVGSLGSAWSSGTTGSGPQDGPFPGRSPGRGPAGEGAEDPASPAERAPRDPGERSPRNAAEPPADGPRESPRPPAEGPPVDGPPDRQGGPPPPVGPPAPPPVRLPPVPPSSESGPDGRRWHRPPGRLPHRHHHGHRSSRFCELAQRPPGRPESRRADQGSPRAGRGLPTDGARRWRRDARTTAPGPRPAVTGPEREWPPPRTPAPGGGKATAGVRPVPAVPAGVPDPLPPARPARRWPARRRPARRRPARRRPASAPPAARRPAPARPARTPARTPPVQRPPVRTPPARTPAVTPPGRGTPARTRRLPGAAPTRKDEGRTLADGDVVAGDRHGA</sequence>
<feature type="compositionally biased region" description="Pro residues" evidence="5">
    <location>
        <begin position="419"/>
        <end position="429"/>
    </location>
</feature>
<feature type="compositionally biased region" description="Low complexity" evidence="5">
    <location>
        <begin position="353"/>
        <end position="377"/>
    </location>
</feature>
<evidence type="ECO:0000313" key="7">
    <source>
        <dbReference type="EMBL" id="GAA3002655.1"/>
    </source>
</evidence>
<evidence type="ECO:0000256" key="4">
    <source>
        <dbReference type="ARBA" id="ARBA00023163"/>
    </source>
</evidence>
<gene>
    <name evidence="7" type="ORF">GCM10017559_24970</name>
</gene>
<feature type="compositionally biased region" description="Low complexity" evidence="5">
    <location>
        <begin position="558"/>
        <end position="570"/>
    </location>
</feature>
<feature type="compositionally biased region" description="Basic and acidic residues" evidence="5">
    <location>
        <begin position="393"/>
        <end position="403"/>
    </location>
</feature>
<evidence type="ECO:0000256" key="3">
    <source>
        <dbReference type="ARBA" id="ARBA00023125"/>
    </source>
</evidence>
<feature type="region of interest" description="Disordered" evidence="5">
    <location>
        <begin position="313"/>
        <end position="338"/>
    </location>
</feature>
<reference evidence="7 8" key="1">
    <citation type="journal article" date="2019" name="Int. J. Syst. Evol. Microbiol.">
        <title>The Global Catalogue of Microorganisms (GCM) 10K type strain sequencing project: providing services to taxonomists for standard genome sequencing and annotation.</title>
        <authorList>
            <consortium name="The Broad Institute Genomics Platform"/>
            <consortium name="The Broad Institute Genome Sequencing Center for Infectious Disease"/>
            <person name="Wu L."/>
            <person name="Ma J."/>
        </authorList>
    </citation>
    <scope>NUCLEOTIDE SEQUENCE [LARGE SCALE GENOMIC DNA]</scope>
    <source>
        <strain evidence="7 8">JCM 3106</strain>
    </source>
</reference>
<proteinExistence type="predicted"/>
<feature type="compositionally biased region" description="Basic and acidic residues" evidence="5">
    <location>
        <begin position="660"/>
        <end position="681"/>
    </location>
</feature>
<dbReference type="RefSeq" id="WP_344892924.1">
    <property type="nucleotide sequence ID" value="NZ_BAAAWD010000006.1"/>
</dbReference>
<evidence type="ECO:0000313" key="8">
    <source>
        <dbReference type="Proteomes" id="UP001499930"/>
    </source>
</evidence>
<keyword evidence="8" id="KW-1185">Reference proteome</keyword>
<dbReference type="PANTHER" id="PTHR43133:SF8">
    <property type="entry name" value="RNA POLYMERASE SIGMA FACTOR HI_1459-RELATED"/>
    <property type="match status" value="1"/>
</dbReference>
<dbReference type="Proteomes" id="UP001499930">
    <property type="component" value="Unassembled WGS sequence"/>
</dbReference>
<evidence type="ECO:0000259" key="6">
    <source>
        <dbReference type="Pfam" id="PF04542"/>
    </source>
</evidence>
<evidence type="ECO:0000256" key="2">
    <source>
        <dbReference type="ARBA" id="ARBA00023082"/>
    </source>
</evidence>
<accession>A0ABN3XWA1</accession>
<feature type="compositionally biased region" description="Basic residues" evidence="5">
    <location>
        <begin position="580"/>
        <end position="600"/>
    </location>
</feature>
<name>A0ABN3XWA1_9ACTN</name>
<feature type="compositionally biased region" description="Low complexity" evidence="5">
    <location>
        <begin position="637"/>
        <end position="649"/>
    </location>
</feature>
<dbReference type="PANTHER" id="PTHR43133">
    <property type="entry name" value="RNA POLYMERASE ECF-TYPE SIGMA FACTO"/>
    <property type="match status" value="1"/>
</dbReference>
<keyword evidence="3" id="KW-0238">DNA-binding</keyword>
<dbReference type="InterPro" id="IPR039425">
    <property type="entry name" value="RNA_pol_sigma-70-like"/>
</dbReference>
<feature type="domain" description="RNA polymerase sigma-70 region 2" evidence="6">
    <location>
        <begin position="21"/>
        <end position="83"/>
    </location>
</feature>
<protein>
    <recommendedName>
        <fullName evidence="6">RNA polymerase sigma-70 region 2 domain-containing protein</fullName>
    </recommendedName>
</protein>
<comment type="caution">
    <text evidence="7">The sequence shown here is derived from an EMBL/GenBank/DDBJ whole genome shotgun (WGS) entry which is preliminary data.</text>
</comment>
<dbReference type="InterPro" id="IPR013325">
    <property type="entry name" value="RNA_pol_sigma_r2"/>
</dbReference>
<dbReference type="Gene3D" id="1.10.1740.10">
    <property type="match status" value="1"/>
</dbReference>